<keyword evidence="13" id="KW-1185">Reference proteome</keyword>
<keyword evidence="7 8" id="KW-0413">Isomerase</keyword>
<dbReference type="InterPro" id="IPR013826">
    <property type="entry name" value="Topo_IA_cen_sub3"/>
</dbReference>
<sequence length="773" mass="87925">MSKNLVIVESPAKAKTIEGYLGKDFKVVSSYGHVRDLPKGDKAIDKENKFKPTYEVTPDKKEVIKNLKKLAKDAETIYLASDDDREGEAISWHLKEVLNLKDESTKRIVFREITKNAISKAIENPRGIDYDLVNAQQARRILDRLVGFELSPILWKKIKTGLSAGRVQSVAVRLIVEREREIEKHKAVSSFKITAIFTADGKSFKAELPKKFETKEEAEEFLKKCLDANFSVENLEKKPAKKSPAPPFTTSTMQQEASRKLYFSVAQTMSVAQKLYEAGKITYMRTDSLNLSNEAMASAEKEIKSAYGDDFHKPRKYKSKSEGAQEAHEAIRPTDFSTLQASGDRNEQRLYELIWKRAIASQMADAKLEKTTVTIGISNQPQKLVANGEVIKFEGFLKVYLEDTDDEEDENEKSEKGILPPIQVGQNLDLVEMKGRESFTRSAPRYTEASLVKKLEELGIGRPSTYAPTISTIQKRDYVIKESRDGKDRDYVEMLIAEGKFKEEKKTEITGAEKNKLFPTNIAMVVNDFLVDHFPNVIDFNFTARVEKEFDDIAHGGVVWQDMIDNFYGKFHPKVEETEQVAREDIKSSRLIGKHPENGKPVTARLGRFGPLVQIGDSEDEDKKFASLKKGQFIENITLEDALELFKLPRDVGMFEDKKMVAAIGRFGPYIRHDGSFVSLPKEYDPLSVTEEEAIELIKAKREADAKKHIKTFDENPDIQLLNGRWGPYIKFGKKNYKIPKDKVAEDLTYEETVEIIENQPEPKKRGRFAKKK</sequence>
<evidence type="ECO:0000259" key="10">
    <source>
        <dbReference type="PROSITE" id="PS50880"/>
    </source>
</evidence>
<evidence type="ECO:0000313" key="12">
    <source>
        <dbReference type="EMBL" id="MDN3204641.1"/>
    </source>
</evidence>
<dbReference type="InterPro" id="IPR013824">
    <property type="entry name" value="Topo_IA_cen_sub1"/>
</dbReference>
<evidence type="ECO:0000256" key="5">
    <source>
        <dbReference type="ARBA" id="ARBA00023029"/>
    </source>
</evidence>
<comment type="similarity">
    <text evidence="2 8">Belongs to the type IA topoisomerase family.</text>
</comment>
<dbReference type="CDD" id="cd00186">
    <property type="entry name" value="TOP1Ac"/>
    <property type="match status" value="1"/>
</dbReference>
<dbReference type="PANTHER" id="PTHR42785:SF1">
    <property type="entry name" value="DNA TOPOISOMERASE"/>
    <property type="match status" value="1"/>
</dbReference>
<dbReference type="InterPro" id="IPR000380">
    <property type="entry name" value="Topo_IA"/>
</dbReference>
<dbReference type="Proteomes" id="UP001171916">
    <property type="component" value="Unassembled WGS sequence"/>
</dbReference>
<dbReference type="Gene3D" id="1.10.290.10">
    <property type="entry name" value="Topoisomerase I, domain 4"/>
    <property type="match status" value="1"/>
</dbReference>
<evidence type="ECO:0000256" key="1">
    <source>
        <dbReference type="ARBA" id="ARBA00000213"/>
    </source>
</evidence>
<evidence type="ECO:0000256" key="9">
    <source>
        <dbReference type="SAM" id="MobiDB-lite"/>
    </source>
</evidence>
<dbReference type="PRINTS" id="PR00417">
    <property type="entry name" value="PRTPISMRASEI"/>
</dbReference>
<dbReference type="PROSITE" id="PS00396">
    <property type="entry name" value="TOPO_IA_1"/>
    <property type="match status" value="1"/>
</dbReference>
<reference evidence="12" key="1">
    <citation type="submission" date="2023-06" db="EMBL/GenBank/DDBJ databases">
        <title>Robiginitalea aurantiacus sp. nov. and Algoriphagus sediminis sp. nov., isolated from coastal sediment.</title>
        <authorList>
            <person name="Zhou Z.Y."/>
            <person name="An J."/>
            <person name="Jia Y.W."/>
            <person name="Du Z.J."/>
        </authorList>
    </citation>
    <scope>NUCLEOTIDE SEQUENCE</scope>
    <source>
        <strain evidence="12">C2-7</strain>
    </source>
</reference>
<feature type="compositionally biased region" description="Basic and acidic residues" evidence="9">
    <location>
        <begin position="319"/>
        <end position="332"/>
    </location>
</feature>
<dbReference type="NCBIfam" id="TIGR01051">
    <property type="entry name" value="topA_bact"/>
    <property type="match status" value="1"/>
</dbReference>
<evidence type="ECO:0000259" key="11">
    <source>
        <dbReference type="PROSITE" id="PS52039"/>
    </source>
</evidence>
<feature type="site" description="Interaction with DNA" evidence="8">
    <location>
        <position position="140"/>
    </location>
</feature>
<dbReference type="RefSeq" id="WP_290000305.1">
    <property type="nucleotide sequence ID" value="NZ_JAUEPH010000004.1"/>
</dbReference>
<name>A0ABT7YDV1_9BACT</name>
<organism evidence="12 13">
    <name type="scientific">Algoriphagus sediminis</name>
    <dbReference type="NCBI Taxonomy" id="3057113"/>
    <lineage>
        <taxon>Bacteria</taxon>
        <taxon>Pseudomonadati</taxon>
        <taxon>Bacteroidota</taxon>
        <taxon>Cytophagia</taxon>
        <taxon>Cytophagales</taxon>
        <taxon>Cyclobacteriaceae</taxon>
        <taxon>Algoriphagus</taxon>
    </lineage>
</organism>
<dbReference type="PROSITE" id="PS50880">
    <property type="entry name" value="TOPRIM"/>
    <property type="match status" value="1"/>
</dbReference>
<feature type="site" description="Interaction with DNA" evidence="8">
    <location>
        <position position="155"/>
    </location>
</feature>
<evidence type="ECO:0000313" key="13">
    <source>
        <dbReference type="Proteomes" id="UP001171916"/>
    </source>
</evidence>
<feature type="site" description="Interaction with DNA" evidence="8">
    <location>
        <position position="476"/>
    </location>
</feature>
<feature type="domain" description="Toprim" evidence="10">
    <location>
        <begin position="3"/>
        <end position="113"/>
    </location>
</feature>
<feature type="domain" description="Topo IA-type catalytic" evidence="11">
    <location>
        <begin position="129"/>
        <end position="575"/>
    </location>
</feature>
<dbReference type="PANTHER" id="PTHR42785">
    <property type="entry name" value="DNA TOPOISOMERASE, TYPE IA, CORE"/>
    <property type="match status" value="1"/>
</dbReference>
<comment type="function">
    <text evidence="8">Releases the supercoiling and torsional tension of DNA, which is introduced during the DNA replication and transcription, by transiently cleaving and rejoining one strand of the DNA duplex. Introduces a single-strand break via transesterification at a target site in duplex DNA. The scissile phosphodiester is attacked by the catalytic tyrosine of the enzyme, resulting in the formation of a DNA-(5'-phosphotyrosyl)-enzyme intermediate and the expulsion of a 3'-OH DNA strand. The free DNA strand then undergoes passage around the unbroken strand, thus removing DNA supercoils. Finally, in the religation step, the DNA 3'-OH attacks the covalent intermediate to expel the active-site tyrosine and restore the DNA phosphodiester backbone.</text>
</comment>
<feature type="active site" description="O-(5'-phospho-DNA)-tyrosine intermediate" evidence="8">
    <location>
        <position position="283"/>
    </location>
</feature>
<evidence type="ECO:0000256" key="7">
    <source>
        <dbReference type="ARBA" id="ARBA00023235"/>
    </source>
</evidence>
<dbReference type="Gene3D" id="2.70.20.10">
    <property type="entry name" value="Topoisomerase I, domain 3"/>
    <property type="match status" value="1"/>
</dbReference>
<comment type="caution">
    <text evidence="12">The sequence shown here is derived from an EMBL/GenBank/DDBJ whole genome shotgun (WGS) entry which is preliminary data.</text>
</comment>
<keyword evidence="6 8" id="KW-0238">DNA-binding</keyword>
<keyword evidence="5 8" id="KW-0799">Topoisomerase</keyword>
<evidence type="ECO:0000256" key="2">
    <source>
        <dbReference type="ARBA" id="ARBA00009446"/>
    </source>
</evidence>
<dbReference type="SMART" id="SM00437">
    <property type="entry name" value="TOP1Ac"/>
    <property type="match status" value="1"/>
</dbReference>
<comment type="catalytic activity">
    <reaction evidence="1 8">
        <text>ATP-independent breakage of single-stranded DNA, followed by passage and rejoining.</text>
        <dbReference type="EC" id="5.6.2.1"/>
    </reaction>
</comment>
<accession>A0ABT7YDV1</accession>
<dbReference type="SUPFAM" id="SSF56712">
    <property type="entry name" value="Prokaryotic type I DNA topoisomerase"/>
    <property type="match status" value="1"/>
</dbReference>
<dbReference type="CDD" id="cd03363">
    <property type="entry name" value="TOPRIM_TopoIA_TopoI"/>
    <property type="match status" value="1"/>
</dbReference>
<dbReference type="InterPro" id="IPR023405">
    <property type="entry name" value="Topo_IA_core_domain"/>
</dbReference>
<comment type="caution">
    <text evidence="8">Lacks conserved residue(s) required for the propagation of feature annotation.</text>
</comment>
<keyword evidence="4" id="KW-0460">Magnesium</keyword>
<dbReference type="InterPro" id="IPR003602">
    <property type="entry name" value="Topo_IA_DNA-bd_dom"/>
</dbReference>
<protein>
    <recommendedName>
        <fullName evidence="8">DNA topoisomerase 1</fullName>
        <ecNumber evidence="8">5.6.2.1</ecNumber>
    </recommendedName>
    <alternativeName>
        <fullName evidence="8">DNA topoisomerase I</fullName>
    </alternativeName>
</protein>
<dbReference type="SMART" id="SM00493">
    <property type="entry name" value="TOPRIM"/>
    <property type="match status" value="1"/>
</dbReference>
<dbReference type="EC" id="5.6.2.1" evidence="8"/>
<feature type="site" description="Interaction with DNA" evidence="8">
    <location>
        <position position="139"/>
    </location>
</feature>
<dbReference type="InterPro" id="IPR023406">
    <property type="entry name" value="Topo_IA_AS"/>
</dbReference>
<comment type="subunit">
    <text evidence="8">Monomer.</text>
</comment>
<feature type="region of interest" description="Disordered" evidence="9">
    <location>
        <begin position="314"/>
        <end position="341"/>
    </location>
</feature>
<feature type="site" description="Interaction with DNA" evidence="8">
    <location>
        <position position="143"/>
    </location>
</feature>
<dbReference type="InterPro" id="IPR006171">
    <property type="entry name" value="TOPRIM_dom"/>
</dbReference>
<dbReference type="InterPro" id="IPR005733">
    <property type="entry name" value="TopoI_bac-type"/>
</dbReference>
<keyword evidence="3" id="KW-0479">Metal-binding</keyword>
<dbReference type="EMBL" id="JAUEPH010000004">
    <property type="protein sequence ID" value="MDN3204641.1"/>
    <property type="molecule type" value="Genomic_DNA"/>
</dbReference>
<dbReference type="Gene3D" id="1.10.460.10">
    <property type="entry name" value="Topoisomerase I, domain 2"/>
    <property type="match status" value="2"/>
</dbReference>
<feature type="site" description="Interaction with DNA" evidence="8">
    <location>
        <position position="33"/>
    </location>
</feature>
<evidence type="ECO:0000256" key="6">
    <source>
        <dbReference type="ARBA" id="ARBA00023125"/>
    </source>
</evidence>
<dbReference type="InterPro" id="IPR013825">
    <property type="entry name" value="Topo_IA_cen_sub2"/>
</dbReference>
<dbReference type="HAMAP" id="MF_00952">
    <property type="entry name" value="Topoisom_1_prok"/>
    <property type="match status" value="1"/>
</dbReference>
<dbReference type="InterPro" id="IPR013497">
    <property type="entry name" value="Topo_IA_cen"/>
</dbReference>
<dbReference type="Pfam" id="PF13368">
    <property type="entry name" value="Toprim_C_rpt"/>
    <property type="match status" value="3"/>
</dbReference>
<feature type="site" description="Interaction with DNA" evidence="8">
    <location>
        <position position="285"/>
    </location>
</feature>
<evidence type="ECO:0000256" key="4">
    <source>
        <dbReference type="ARBA" id="ARBA00022842"/>
    </source>
</evidence>
<dbReference type="Pfam" id="PF01751">
    <property type="entry name" value="Toprim"/>
    <property type="match status" value="1"/>
</dbReference>
<evidence type="ECO:0000256" key="3">
    <source>
        <dbReference type="ARBA" id="ARBA00022723"/>
    </source>
</evidence>
<gene>
    <name evidence="8 12" type="primary">topA</name>
    <name evidence="12" type="ORF">QVH07_10805</name>
</gene>
<dbReference type="GO" id="GO:0003917">
    <property type="term" value="F:DNA topoisomerase type I (single strand cut, ATP-independent) activity"/>
    <property type="evidence" value="ECO:0007669"/>
    <property type="project" value="UniProtKB-EC"/>
</dbReference>
<proteinExistence type="inferred from homology"/>
<dbReference type="InterPro" id="IPR034149">
    <property type="entry name" value="TOPRIM_TopoI"/>
</dbReference>
<dbReference type="InterPro" id="IPR028612">
    <property type="entry name" value="Topoisom_1_IA"/>
</dbReference>
<feature type="region of interest" description="Interaction with DNA" evidence="8">
    <location>
        <begin position="163"/>
        <end position="168"/>
    </location>
</feature>
<dbReference type="PROSITE" id="PS52039">
    <property type="entry name" value="TOPO_IA_2"/>
    <property type="match status" value="1"/>
</dbReference>
<dbReference type="Gene3D" id="3.40.50.140">
    <property type="match status" value="1"/>
</dbReference>
<dbReference type="SMART" id="SM00436">
    <property type="entry name" value="TOP1Bc"/>
    <property type="match status" value="1"/>
</dbReference>
<dbReference type="InterPro" id="IPR003601">
    <property type="entry name" value="Topo_IA_2"/>
</dbReference>
<dbReference type="InterPro" id="IPR025589">
    <property type="entry name" value="Toprim_C_rpt"/>
</dbReference>
<evidence type="ECO:0000256" key="8">
    <source>
        <dbReference type="HAMAP-Rule" id="MF_00952"/>
    </source>
</evidence>
<dbReference type="Pfam" id="PF01131">
    <property type="entry name" value="Topoisom_bac"/>
    <property type="match status" value="1"/>
</dbReference>